<keyword evidence="2" id="KW-1185">Reference proteome</keyword>
<comment type="caution">
    <text evidence="1">The sequence shown here is derived from an EMBL/GenBank/DDBJ whole genome shotgun (WGS) entry which is preliminary data.</text>
</comment>
<sequence>MDIAPEKVAHLSNRVDTLQQLLEQIDCKVSDLLVRQDSNVEPGRPKFGVSPPERVAMNGLEEALDHKDILNDEPHFGADQLTGNQSLSPEVQVQRLTAQLTAAYNRIAALEEQLLTKRAISS</sequence>
<proteinExistence type="predicted"/>
<dbReference type="RefSeq" id="WP_215618955.1">
    <property type="nucleotide sequence ID" value="NZ_JADOER010000011.1"/>
</dbReference>
<reference evidence="1 2" key="1">
    <citation type="journal article" date="2021" name="Mar. Drugs">
        <title>Genome Reduction and Secondary Metabolism of the Marine Sponge-Associated Cyanobacterium Leptothoe.</title>
        <authorList>
            <person name="Konstantinou D."/>
            <person name="Popin R.V."/>
            <person name="Fewer D.P."/>
            <person name="Sivonen K."/>
            <person name="Gkelis S."/>
        </authorList>
    </citation>
    <scope>NUCLEOTIDE SEQUENCE [LARGE SCALE GENOMIC DNA]</scope>
    <source>
        <strain evidence="1 2">TAU-MAC 1615</strain>
    </source>
</reference>
<evidence type="ECO:0000313" key="2">
    <source>
        <dbReference type="Proteomes" id="UP001196661"/>
    </source>
</evidence>
<gene>
    <name evidence="1" type="ORF">IXB28_12675</name>
</gene>
<organism evidence="1 2">
    <name type="scientific">Leptothoe kymatousa TAU-MAC 1615</name>
    <dbReference type="NCBI Taxonomy" id="2364775"/>
    <lineage>
        <taxon>Bacteria</taxon>
        <taxon>Bacillati</taxon>
        <taxon>Cyanobacteriota</taxon>
        <taxon>Cyanophyceae</taxon>
        <taxon>Nodosilineales</taxon>
        <taxon>Cymatolegaceae</taxon>
        <taxon>Leptothoe</taxon>
        <taxon>Leptothoe kymatousa</taxon>
    </lineage>
</organism>
<dbReference type="Proteomes" id="UP001196661">
    <property type="component" value="Unassembled WGS sequence"/>
</dbReference>
<protein>
    <submittedName>
        <fullName evidence="1">Uncharacterized protein</fullName>
    </submittedName>
</protein>
<accession>A0ABS5Y5K0</accession>
<evidence type="ECO:0000313" key="1">
    <source>
        <dbReference type="EMBL" id="MBT9313067.1"/>
    </source>
</evidence>
<dbReference type="EMBL" id="JADOER010000011">
    <property type="protein sequence ID" value="MBT9313067.1"/>
    <property type="molecule type" value="Genomic_DNA"/>
</dbReference>
<name>A0ABS5Y5K0_9CYAN</name>